<gene>
    <name evidence="2" type="ORF">HMF3257_14990</name>
</gene>
<sequence>MAKQLLKLLITLILINSWIPQDVNAQTCKVTDYIYLNDPQDYNTNGFVHKLKIGTGGVLAEVANGNGTTPWFPAGGGLGSPHGLGQDLNGNLYIGANQISGPIAKIKCDGTLVDLNFINDAGYNIISKDGYLYVNSNNNNRISRYALCDGSLQGYVTLNGVPDNSTNNAQIDWGLSIDKNGTMYATLGFLESDANGLKAIYRFKPTDADFINHTNYNPLVSANAVPPGVAQANLPIPSAWLWGITSDNVGNMYVIAEDPWFNYTSTDFVGKTWILKYDINGNLVASVSQRQDQTPIGGFKEGEELFIMKR</sequence>
<keyword evidence="1" id="KW-0732">Signal</keyword>
<dbReference type="Gene3D" id="2.120.10.30">
    <property type="entry name" value="TolB, C-terminal domain"/>
    <property type="match status" value="1"/>
</dbReference>
<protein>
    <submittedName>
        <fullName evidence="2">Uncharacterized protein</fullName>
    </submittedName>
</protein>
<dbReference type="Proteomes" id="UP000249016">
    <property type="component" value="Unassembled WGS sequence"/>
</dbReference>
<feature type="signal peptide" evidence="1">
    <location>
        <begin position="1"/>
        <end position="25"/>
    </location>
</feature>
<keyword evidence="3" id="KW-1185">Reference proteome</keyword>
<reference evidence="2 3" key="1">
    <citation type="submission" date="2018-06" db="EMBL/GenBank/DDBJ databases">
        <title>Spirosoma sp. HMF3257 Genome sequencing and assembly.</title>
        <authorList>
            <person name="Kang H."/>
            <person name="Cha I."/>
            <person name="Kim H."/>
            <person name="Kang J."/>
            <person name="Joh K."/>
        </authorList>
    </citation>
    <scope>NUCLEOTIDE SEQUENCE [LARGE SCALE GENOMIC DNA]</scope>
    <source>
        <strain evidence="2 3">HMF3257</strain>
    </source>
</reference>
<dbReference type="InterPro" id="IPR011042">
    <property type="entry name" value="6-blade_b-propeller_TolB-like"/>
</dbReference>
<proteinExistence type="predicted"/>
<accession>A0A327NK64</accession>
<dbReference type="OrthoDB" id="898278at2"/>
<dbReference type="AlphaFoldDB" id="A0A327NK64"/>
<name>A0A327NK64_9BACT</name>
<evidence type="ECO:0000313" key="3">
    <source>
        <dbReference type="Proteomes" id="UP000249016"/>
    </source>
</evidence>
<comment type="caution">
    <text evidence="2">The sequence shown here is derived from an EMBL/GenBank/DDBJ whole genome shotgun (WGS) entry which is preliminary data.</text>
</comment>
<evidence type="ECO:0000313" key="2">
    <source>
        <dbReference type="EMBL" id="RAI75175.1"/>
    </source>
</evidence>
<dbReference type="EMBL" id="QLII01000001">
    <property type="protein sequence ID" value="RAI75175.1"/>
    <property type="molecule type" value="Genomic_DNA"/>
</dbReference>
<dbReference type="RefSeq" id="WP_111343305.1">
    <property type="nucleotide sequence ID" value="NZ_QLII01000001.1"/>
</dbReference>
<organism evidence="2 3">
    <name type="scientific">Spirosoma telluris</name>
    <dbReference type="NCBI Taxonomy" id="2183553"/>
    <lineage>
        <taxon>Bacteria</taxon>
        <taxon>Pseudomonadati</taxon>
        <taxon>Bacteroidota</taxon>
        <taxon>Cytophagia</taxon>
        <taxon>Cytophagales</taxon>
        <taxon>Cytophagaceae</taxon>
        <taxon>Spirosoma</taxon>
    </lineage>
</organism>
<dbReference type="SUPFAM" id="SSF63829">
    <property type="entry name" value="Calcium-dependent phosphotriesterase"/>
    <property type="match status" value="1"/>
</dbReference>
<feature type="chain" id="PRO_5016270656" evidence="1">
    <location>
        <begin position="26"/>
        <end position="310"/>
    </location>
</feature>
<evidence type="ECO:0000256" key="1">
    <source>
        <dbReference type="SAM" id="SignalP"/>
    </source>
</evidence>